<gene>
    <name evidence="1" type="ORF">PND83_04335</name>
</gene>
<reference evidence="1" key="1">
    <citation type="submission" date="2023-01" db="EMBL/GenBank/DDBJ databases">
        <title>Human gut microbiome strain richness.</title>
        <authorList>
            <person name="Chen-Liaw A."/>
        </authorList>
    </citation>
    <scope>NUCLEOTIDE SEQUENCE</scope>
    <source>
        <strain evidence="1">2225st1_A6_2225SCRN_200828</strain>
    </source>
</reference>
<protein>
    <submittedName>
        <fullName evidence="1">Uncharacterized protein</fullName>
    </submittedName>
</protein>
<dbReference type="EMBL" id="JAQLWO010000003">
    <property type="protein sequence ID" value="MDB7905199.1"/>
    <property type="molecule type" value="Genomic_DNA"/>
</dbReference>
<comment type="caution">
    <text evidence="1">The sequence shown here is derived from an EMBL/GenBank/DDBJ whole genome shotgun (WGS) entry which is preliminary data.</text>
</comment>
<evidence type="ECO:0000313" key="2">
    <source>
        <dbReference type="Proteomes" id="UP001211006"/>
    </source>
</evidence>
<dbReference type="AlphaFoldDB" id="A0AAW6C297"/>
<name>A0AAW6C297_FLAPL</name>
<organism evidence="1 2">
    <name type="scientific">Flavonifractor plautii</name>
    <name type="common">Fusobacterium plautii</name>
    <dbReference type="NCBI Taxonomy" id="292800"/>
    <lineage>
        <taxon>Bacteria</taxon>
        <taxon>Bacillati</taxon>
        <taxon>Bacillota</taxon>
        <taxon>Clostridia</taxon>
        <taxon>Eubacteriales</taxon>
        <taxon>Oscillospiraceae</taxon>
        <taxon>Flavonifractor</taxon>
    </lineage>
</organism>
<dbReference type="RefSeq" id="WP_196033285.1">
    <property type="nucleotide sequence ID" value="NZ_JADPFI010000216.1"/>
</dbReference>
<accession>A0AAW6C297</accession>
<sequence length="140" mass="16185">MEINHISVNANFKYLWLKTVKGVDLEQHCARCLKGEYDKRISPAMKEGRGIALEDSVYYLCGVAQPFKWEKNFHLAFMPQPGSTIHYESNGITVEIEGAVQLPICTDNIDQSHPKARLKSYHTCRNWQFANWFQTHLKNV</sequence>
<evidence type="ECO:0000313" key="1">
    <source>
        <dbReference type="EMBL" id="MDB7905199.1"/>
    </source>
</evidence>
<dbReference type="Proteomes" id="UP001211006">
    <property type="component" value="Unassembled WGS sequence"/>
</dbReference>
<proteinExistence type="predicted"/>